<proteinExistence type="predicted"/>
<dbReference type="EMBL" id="CP069106">
    <property type="protein sequence ID" value="QSS56959.1"/>
    <property type="molecule type" value="Genomic_DNA"/>
</dbReference>
<gene>
    <name evidence="1" type="ORF">I7I53_05327</name>
</gene>
<dbReference type="Proteomes" id="UP000663419">
    <property type="component" value="Chromosome 5"/>
</dbReference>
<organism evidence="1 2">
    <name type="scientific">Ajellomyces capsulatus (strain H88)</name>
    <name type="common">Darling's disease fungus</name>
    <name type="synonym">Histoplasma capsulatum</name>
    <dbReference type="NCBI Taxonomy" id="544711"/>
    <lineage>
        <taxon>Eukaryota</taxon>
        <taxon>Fungi</taxon>
        <taxon>Dikarya</taxon>
        <taxon>Ascomycota</taxon>
        <taxon>Pezizomycotina</taxon>
        <taxon>Eurotiomycetes</taxon>
        <taxon>Eurotiomycetidae</taxon>
        <taxon>Onygenales</taxon>
        <taxon>Ajellomycetaceae</taxon>
        <taxon>Histoplasma</taxon>
    </lineage>
</organism>
<name>A0A8A1LSQ2_AJEC8</name>
<protein>
    <submittedName>
        <fullName evidence="1">Uncharacterized protein</fullName>
    </submittedName>
</protein>
<accession>A0A8A1LSQ2</accession>
<dbReference type="AlphaFoldDB" id="A0A8A1LSQ2"/>
<dbReference type="VEuPathDB" id="FungiDB:I7I53_05327"/>
<evidence type="ECO:0000313" key="2">
    <source>
        <dbReference type="Proteomes" id="UP000663419"/>
    </source>
</evidence>
<evidence type="ECO:0000313" key="1">
    <source>
        <dbReference type="EMBL" id="QSS56959.1"/>
    </source>
</evidence>
<reference evidence="1" key="1">
    <citation type="submission" date="2021-01" db="EMBL/GenBank/DDBJ databases">
        <title>Chromosome-level genome assembly of a human fungal pathogen reveals clustering of transcriptionally co-regulated genes.</title>
        <authorList>
            <person name="Voorhies M."/>
            <person name="Cohen S."/>
            <person name="Shea T.P."/>
            <person name="Petrus S."/>
            <person name="Munoz J.F."/>
            <person name="Poplawski S."/>
            <person name="Goldman W.E."/>
            <person name="Michael T."/>
            <person name="Cuomo C.A."/>
            <person name="Sil A."/>
            <person name="Beyhan S."/>
        </authorList>
    </citation>
    <scope>NUCLEOTIDE SEQUENCE</scope>
    <source>
        <strain evidence="1">H88</strain>
    </source>
</reference>
<sequence>MLIFLKNFRLSPSSPFSLLGRCRFALVTSFFGIILTSQKLVDFSLRCFRTNPNHPASLCAIFFPHFCGVWRHFKLGDVRSEIVIFLKQ</sequence>